<dbReference type="PANTHER" id="PTHR34474">
    <property type="entry name" value="SIGNAL TRANSDUCTION PROTEIN TRAP"/>
    <property type="match status" value="1"/>
</dbReference>
<evidence type="ECO:0000259" key="1">
    <source>
        <dbReference type="PROSITE" id="PS51725"/>
    </source>
</evidence>
<dbReference type="PROSITE" id="PS51725">
    <property type="entry name" value="ABM"/>
    <property type="match status" value="1"/>
</dbReference>
<dbReference type="AlphaFoldDB" id="A0A1J5SPM0"/>
<sequence>MTYIAMNRFRIARGREEEFETLWRDRDSHLREMPGFVAFHLLRGADGDEHTLFASHTVWASRRHFEAWTQSEAFRRAHGGAARSAGLYLGPPQFEGFEAVQELTAE</sequence>
<proteinExistence type="predicted"/>
<dbReference type="SUPFAM" id="SSF54909">
    <property type="entry name" value="Dimeric alpha+beta barrel"/>
    <property type="match status" value="1"/>
</dbReference>
<comment type="caution">
    <text evidence="2">The sequence shown here is derived from an EMBL/GenBank/DDBJ whole genome shotgun (WGS) entry which is preliminary data.</text>
</comment>
<name>A0A1J5SPM0_9ZZZZ</name>
<dbReference type="InterPro" id="IPR007138">
    <property type="entry name" value="ABM_dom"/>
</dbReference>
<gene>
    <name evidence="2" type="primary">hmoB</name>
    <name evidence="2" type="ORF">GALL_158720</name>
</gene>
<dbReference type="Pfam" id="PF03992">
    <property type="entry name" value="ABM"/>
    <property type="match status" value="1"/>
</dbReference>
<keyword evidence="2" id="KW-0503">Monooxygenase</keyword>
<dbReference type="EC" id="1.14.14.18" evidence="2"/>
<dbReference type="Gene3D" id="3.30.70.100">
    <property type="match status" value="1"/>
</dbReference>
<dbReference type="InterPro" id="IPR011008">
    <property type="entry name" value="Dimeric_a/b-barrel"/>
</dbReference>
<organism evidence="2">
    <name type="scientific">mine drainage metagenome</name>
    <dbReference type="NCBI Taxonomy" id="410659"/>
    <lineage>
        <taxon>unclassified sequences</taxon>
        <taxon>metagenomes</taxon>
        <taxon>ecological metagenomes</taxon>
    </lineage>
</organism>
<dbReference type="EMBL" id="MLJW01000078">
    <property type="protein sequence ID" value="OIR02014.1"/>
    <property type="molecule type" value="Genomic_DNA"/>
</dbReference>
<dbReference type="InterPro" id="IPR050404">
    <property type="entry name" value="Heme-degrading_MO"/>
</dbReference>
<feature type="domain" description="ABM" evidence="1">
    <location>
        <begin position="3"/>
        <end position="97"/>
    </location>
</feature>
<protein>
    <submittedName>
        <fullName evidence="2">Heme-degrading monooxygenase HmoB</fullName>
        <ecNumber evidence="2">1.14.14.18</ecNumber>
    </submittedName>
</protein>
<dbReference type="GO" id="GO:0004392">
    <property type="term" value="F:heme oxygenase (decyclizing) activity"/>
    <property type="evidence" value="ECO:0007669"/>
    <property type="project" value="UniProtKB-EC"/>
</dbReference>
<dbReference type="PANTHER" id="PTHR34474:SF2">
    <property type="entry name" value="SIGNAL TRANSDUCTION PROTEIN TRAP"/>
    <property type="match status" value="1"/>
</dbReference>
<keyword evidence="2" id="KW-0560">Oxidoreductase</keyword>
<accession>A0A1J5SPM0</accession>
<evidence type="ECO:0000313" key="2">
    <source>
        <dbReference type="EMBL" id="OIR02014.1"/>
    </source>
</evidence>
<reference evidence="2" key="1">
    <citation type="submission" date="2016-10" db="EMBL/GenBank/DDBJ databases">
        <title>Sequence of Gallionella enrichment culture.</title>
        <authorList>
            <person name="Poehlein A."/>
            <person name="Muehling M."/>
            <person name="Daniel R."/>
        </authorList>
    </citation>
    <scope>NUCLEOTIDE SEQUENCE</scope>
</reference>